<evidence type="ECO:0008006" key="5">
    <source>
        <dbReference type="Google" id="ProtNLM"/>
    </source>
</evidence>
<dbReference type="AlphaFoldDB" id="A0AAV1YH20"/>
<comment type="caution">
    <text evidence="3">The sequence shown here is derived from an EMBL/GenBank/DDBJ whole genome shotgun (WGS) entry which is preliminary data.</text>
</comment>
<feature type="compositionally biased region" description="Basic and acidic residues" evidence="2">
    <location>
        <begin position="453"/>
        <end position="482"/>
    </location>
</feature>
<feature type="compositionally biased region" description="Basic and acidic residues" evidence="2">
    <location>
        <begin position="575"/>
        <end position="588"/>
    </location>
</feature>
<proteinExistence type="predicted"/>
<gene>
    <name evidence="3" type="ORF">LLUT_LOCUS34192</name>
</gene>
<feature type="coiled-coil region" evidence="1">
    <location>
        <begin position="85"/>
        <end position="140"/>
    </location>
</feature>
<dbReference type="EMBL" id="CAXHTB010000025">
    <property type="protein sequence ID" value="CAL0333132.1"/>
    <property type="molecule type" value="Genomic_DNA"/>
</dbReference>
<feature type="coiled-coil region" evidence="1">
    <location>
        <begin position="7"/>
        <end position="34"/>
    </location>
</feature>
<name>A0AAV1YH20_LUPLU</name>
<evidence type="ECO:0000313" key="3">
    <source>
        <dbReference type="EMBL" id="CAL0333132.1"/>
    </source>
</evidence>
<reference evidence="3 4" key="1">
    <citation type="submission" date="2024-03" db="EMBL/GenBank/DDBJ databases">
        <authorList>
            <person name="Martinez-Hernandez J."/>
        </authorList>
    </citation>
    <scope>NUCLEOTIDE SEQUENCE [LARGE SCALE GENOMIC DNA]</scope>
</reference>
<dbReference type="PANTHER" id="PTHR35164">
    <property type="entry name" value="EXPRESSED PROTEIN"/>
    <property type="match status" value="1"/>
</dbReference>
<evidence type="ECO:0000256" key="1">
    <source>
        <dbReference type="SAM" id="Coils"/>
    </source>
</evidence>
<feature type="coiled-coil region" evidence="1">
    <location>
        <begin position="305"/>
        <end position="427"/>
    </location>
</feature>
<dbReference type="PANTHER" id="PTHR35164:SF9">
    <property type="entry name" value="EXPRESSED PROTEIN"/>
    <property type="match status" value="1"/>
</dbReference>
<feature type="compositionally biased region" description="Basic and acidic residues" evidence="2">
    <location>
        <begin position="490"/>
        <end position="501"/>
    </location>
</feature>
<sequence length="634" mass="73236">MQEHHCVEEYDEKLNQMKEEMRIVEEEKGRAFNELKEMKKIAEDANVMVDQVLATKRNISEPHARNQMLMQESNNIVSIKQHGSKTRLELQLSEKDVLLNNLKKEMENDKASEANAMAMLFDYKRKVQELEVELEKRKESEANLFDTLVMQTKQLEQSKISLEESKLEICNLEEKVMVLQNMNNLGESKDGIENSAISTMETEKGMENEGEIEQRKLDNDTHEGEDLTMDVKAFLEELNLLKSELKAATLAEENSKKAMDDLAFALKEVATEANQVKAQLTLSQVELEHTKGDAERWRAMLGSTEEKYKELLDATRKEADRFKNTAERLRLEAEESLLAWSGKETEFVNCIRRAEEERLNTQKEIARILELLKEAENKIKVSKNENQKLRDILKQALNEANVAKEAAEIAKAENARLQDSLTLLVQENEMLKIHEAASFENIKELKRLLSESSMKEFKHEDNEKSSSTKEGISSKEDKESGKKAKTHHNNSTDKEHKDSKNLSKTFSLNLKEMISPHKENHNHKQQQQQHKVGNEESNGNNKETEDDTLRGSIFDEVDSSDSESSHHDVDDFDHLDESHFDDCEGDRNSRKRRALLRRFGDLIRRRGNHYHHRKDSSNEDHLQQQVTNITQVAK</sequence>
<evidence type="ECO:0000256" key="2">
    <source>
        <dbReference type="SAM" id="MobiDB-lite"/>
    </source>
</evidence>
<protein>
    <recommendedName>
        <fullName evidence="5">WEB family protein</fullName>
    </recommendedName>
</protein>
<feature type="region of interest" description="Disordered" evidence="2">
    <location>
        <begin position="453"/>
        <end position="502"/>
    </location>
</feature>
<dbReference type="Proteomes" id="UP001497480">
    <property type="component" value="Unassembled WGS sequence"/>
</dbReference>
<feature type="region of interest" description="Disordered" evidence="2">
    <location>
        <begin position="518"/>
        <end position="591"/>
    </location>
</feature>
<organism evidence="3 4">
    <name type="scientific">Lupinus luteus</name>
    <name type="common">European yellow lupine</name>
    <dbReference type="NCBI Taxonomy" id="3873"/>
    <lineage>
        <taxon>Eukaryota</taxon>
        <taxon>Viridiplantae</taxon>
        <taxon>Streptophyta</taxon>
        <taxon>Embryophyta</taxon>
        <taxon>Tracheophyta</taxon>
        <taxon>Spermatophyta</taxon>
        <taxon>Magnoliopsida</taxon>
        <taxon>eudicotyledons</taxon>
        <taxon>Gunneridae</taxon>
        <taxon>Pentapetalae</taxon>
        <taxon>rosids</taxon>
        <taxon>fabids</taxon>
        <taxon>Fabales</taxon>
        <taxon>Fabaceae</taxon>
        <taxon>Papilionoideae</taxon>
        <taxon>50 kb inversion clade</taxon>
        <taxon>genistoids sensu lato</taxon>
        <taxon>core genistoids</taxon>
        <taxon>Genisteae</taxon>
        <taxon>Lupinus</taxon>
    </lineage>
</organism>
<keyword evidence="1" id="KW-0175">Coiled coil</keyword>
<keyword evidence="4" id="KW-1185">Reference proteome</keyword>
<accession>A0AAV1YH20</accession>
<evidence type="ECO:0000313" key="4">
    <source>
        <dbReference type="Proteomes" id="UP001497480"/>
    </source>
</evidence>